<proteinExistence type="predicted"/>
<feature type="compositionally biased region" description="Polar residues" evidence="1">
    <location>
        <begin position="116"/>
        <end position="127"/>
    </location>
</feature>
<reference evidence="2" key="1">
    <citation type="journal article" date="2023" name="GigaByte">
        <title>Genome assembly of the bearded iris, Iris pallida Lam.</title>
        <authorList>
            <person name="Bruccoleri R.E."/>
            <person name="Oakeley E.J."/>
            <person name="Faust A.M.E."/>
            <person name="Altorfer M."/>
            <person name="Dessus-Babus S."/>
            <person name="Burckhardt D."/>
            <person name="Oertli M."/>
            <person name="Naumann U."/>
            <person name="Petersen F."/>
            <person name="Wong J."/>
        </authorList>
    </citation>
    <scope>NUCLEOTIDE SEQUENCE</scope>
    <source>
        <strain evidence="2">GSM-AAB239-AS_SAM_17_03QT</strain>
    </source>
</reference>
<dbReference type="Proteomes" id="UP001140949">
    <property type="component" value="Unassembled WGS sequence"/>
</dbReference>
<name>A0AAX6FTX4_IRIPA</name>
<dbReference type="AlphaFoldDB" id="A0AAX6FTX4"/>
<feature type="compositionally biased region" description="Low complexity" evidence="1">
    <location>
        <begin position="18"/>
        <end position="30"/>
    </location>
</feature>
<feature type="region of interest" description="Disordered" evidence="1">
    <location>
        <begin position="227"/>
        <end position="252"/>
    </location>
</feature>
<reference evidence="2" key="2">
    <citation type="submission" date="2023-04" db="EMBL/GenBank/DDBJ databases">
        <authorList>
            <person name="Bruccoleri R.E."/>
            <person name="Oakeley E.J."/>
            <person name="Faust A.-M."/>
            <person name="Dessus-Babus S."/>
            <person name="Altorfer M."/>
            <person name="Burckhardt D."/>
            <person name="Oertli M."/>
            <person name="Naumann U."/>
            <person name="Petersen F."/>
            <person name="Wong J."/>
        </authorList>
    </citation>
    <scope>NUCLEOTIDE SEQUENCE</scope>
    <source>
        <strain evidence="2">GSM-AAB239-AS_SAM_17_03QT</strain>
        <tissue evidence="2">Leaf</tissue>
    </source>
</reference>
<accession>A0AAX6FTX4</accession>
<sequence>MCQSIHVHHRYHRARTGVSVAPSNSLSSPSHQCHTPILLCPTHRRQHQSKNKIETNLTHLDGTQLRCACSDPQASGILPHMAVSAEPSFATVGDSSSGRVEAPMSPDHHHQDRTARSSPLFGQSAVPQTRLLPRTPTGSSPPWPAGLLRKTPSVVAGAVRAPPSALGERSAARTPISSADGSLSAFAPPSPHRASPALDLPPPLQPWMISWPYPSCTVGVRHIVPAPSSGAGDAASRLRRRWRAGVTSEHSR</sequence>
<dbReference type="EMBL" id="JANAVB010026000">
    <property type="protein sequence ID" value="KAJ6819555.1"/>
    <property type="molecule type" value="Genomic_DNA"/>
</dbReference>
<feature type="region of interest" description="Disordered" evidence="1">
    <location>
        <begin position="89"/>
        <end position="148"/>
    </location>
</feature>
<evidence type="ECO:0000313" key="3">
    <source>
        <dbReference type="Proteomes" id="UP001140949"/>
    </source>
</evidence>
<gene>
    <name evidence="2" type="ORF">M6B38_400015</name>
</gene>
<keyword evidence="3" id="KW-1185">Reference proteome</keyword>
<comment type="caution">
    <text evidence="2">The sequence shown here is derived from an EMBL/GenBank/DDBJ whole genome shotgun (WGS) entry which is preliminary data.</text>
</comment>
<feature type="region of interest" description="Disordered" evidence="1">
    <location>
        <begin position="160"/>
        <end position="198"/>
    </location>
</feature>
<feature type="compositionally biased region" description="Basic and acidic residues" evidence="1">
    <location>
        <begin position="106"/>
        <end position="115"/>
    </location>
</feature>
<protein>
    <submittedName>
        <fullName evidence="2">Uncharacterized protein</fullName>
    </submittedName>
</protein>
<organism evidence="2 3">
    <name type="scientific">Iris pallida</name>
    <name type="common">Sweet iris</name>
    <dbReference type="NCBI Taxonomy" id="29817"/>
    <lineage>
        <taxon>Eukaryota</taxon>
        <taxon>Viridiplantae</taxon>
        <taxon>Streptophyta</taxon>
        <taxon>Embryophyta</taxon>
        <taxon>Tracheophyta</taxon>
        <taxon>Spermatophyta</taxon>
        <taxon>Magnoliopsida</taxon>
        <taxon>Liliopsida</taxon>
        <taxon>Asparagales</taxon>
        <taxon>Iridaceae</taxon>
        <taxon>Iridoideae</taxon>
        <taxon>Irideae</taxon>
        <taxon>Iris</taxon>
    </lineage>
</organism>
<feature type="compositionally biased region" description="Basic residues" evidence="1">
    <location>
        <begin position="1"/>
        <end position="15"/>
    </location>
</feature>
<evidence type="ECO:0000313" key="2">
    <source>
        <dbReference type="EMBL" id="KAJ6819555.1"/>
    </source>
</evidence>
<evidence type="ECO:0000256" key="1">
    <source>
        <dbReference type="SAM" id="MobiDB-lite"/>
    </source>
</evidence>
<feature type="region of interest" description="Disordered" evidence="1">
    <location>
        <begin position="1"/>
        <end position="32"/>
    </location>
</feature>